<evidence type="ECO:0000313" key="1">
    <source>
        <dbReference type="EMBL" id="MDX2915184.1"/>
    </source>
</evidence>
<keyword evidence="2" id="KW-1185">Reference proteome</keyword>
<evidence type="ECO:0000313" key="2">
    <source>
        <dbReference type="Proteomes" id="UP001271723"/>
    </source>
</evidence>
<dbReference type="Proteomes" id="UP001271723">
    <property type="component" value="Unassembled WGS sequence"/>
</dbReference>
<organism evidence="1 2">
    <name type="scientific">Streptomyces griseiscabiei</name>
    <dbReference type="NCBI Taxonomy" id="2993540"/>
    <lineage>
        <taxon>Bacteria</taxon>
        <taxon>Bacillati</taxon>
        <taxon>Actinomycetota</taxon>
        <taxon>Actinomycetes</taxon>
        <taxon>Kitasatosporales</taxon>
        <taxon>Streptomycetaceae</taxon>
        <taxon>Streptomyces</taxon>
    </lineage>
</organism>
<reference evidence="1 2" key="1">
    <citation type="journal article" date="2023" name="Microb. Genom.">
        <title>Mesoterricola silvestris gen. nov., sp. nov., Mesoterricola sediminis sp. nov., Geothrix oryzae sp. nov., Geothrix edaphica sp. nov., Geothrix rubra sp. nov., and Geothrix limicola sp. nov., six novel members of Acidobacteriota isolated from soils.</title>
        <authorList>
            <person name="Weisberg A.J."/>
            <person name="Pearce E."/>
            <person name="Kramer C.G."/>
            <person name="Chang J.H."/>
            <person name="Clarke C.R."/>
        </authorList>
    </citation>
    <scope>NUCLEOTIDE SEQUENCE [LARGE SCALE GENOMIC DNA]</scope>
    <source>
        <strain evidence="1 2">NRRL_B-2795</strain>
    </source>
</reference>
<gene>
    <name evidence="1" type="ORF">PV517_41770</name>
</gene>
<proteinExistence type="predicted"/>
<sequence length="156" mass="16180">MHGVAIAEFTGNLGQLEADAGDIAFDGMAVGAAGLLIDADFRLLEPFYKAPEADQLFATTAPVAAAGHDLQTELATVSKALLDYAAEVRPLVGRLDSLRAEAAASLSAFRSGFLPVLPVRSSRLFFPAVPLPGLPASGVCRGPGLGEEFVRGDRGE</sequence>
<protein>
    <submittedName>
        <fullName evidence="1">Uncharacterized protein</fullName>
    </submittedName>
</protein>
<accession>A0ABU4LHH5</accession>
<dbReference type="RefSeq" id="WP_267299949.1">
    <property type="nucleotide sequence ID" value="NZ_JAGJBZ010000004.1"/>
</dbReference>
<dbReference type="EMBL" id="JARAVY010000027">
    <property type="protein sequence ID" value="MDX2915184.1"/>
    <property type="molecule type" value="Genomic_DNA"/>
</dbReference>
<comment type="caution">
    <text evidence="1">The sequence shown here is derived from an EMBL/GenBank/DDBJ whole genome shotgun (WGS) entry which is preliminary data.</text>
</comment>
<name>A0ABU4LHH5_9ACTN</name>